<evidence type="ECO:0000256" key="5">
    <source>
        <dbReference type="ARBA" id="ARBA00023002"/>
    </source>
</evidence>
<dbReference type="RefSeq" id="WP_012797611.1">
    <property type="nucleotide sequence ID" value="NC_013165.1"/>
</dbReference>
<keyword evidence="3" id="KW-0004">4Fe-4S</keyword>
<dbReference type="Gene3D" id="1.10.569.10">
    <property type="entry name" value="Aldehyde Ferredoxin Oxidoreductase Protein, subunit A, domain 2"/>
    <property type="match status" value="1"/>
</dbReference>
<keyword evidence="6" id="KW-0408">Iron</keyword>
<proteinExistence type="inferred from homology"/>
<evidence type="ECO:0000256" key="6">
    <source>
        <dbReference type="ARBA" id="ARBA00023004"/>
    </source>
</evidence>
<dbReference type="GO" id="GO:0046872">
    <property type="term" value="F:metal ion binding"/>
    <property type="evidence" value="ECO:0007669"/>
    <property type="project" value="UniProtKB-KW"/>
</dbReference>
<dbReference type="GO" id="GO:0051539">
    <property type="term" value="F:4 iron, 4 sulfur cluster binding"/>
    <property type="evidence" value="ECO:0007669"/>
    <property type="project" value="UniProtKB-KW"/>
</dbReference>
<dbReference type="SMART" id="SM00790">
    <property type="entry name" value="AFOR_N"/>
    <property type="match status" value="1"/>
</dbReference>
<dbReference type="Gene3D" id="1.10.599.10">
    <property type="entry name" value="Aldehyde Ferredoxin Oxidoreductase Protein, subunit A, domain 3"/>
    <property type="match status" value="1"/>
</dbReference>
<keyword evidence="5" id="KW-0560">Oxidoreductase</keyword>
<dbReference type="GO" id="GO:0016625">
    <property type="term" value="F:oxidoreductase activity, acting on the aldehyde or oxo group of donors, iron-sulfur protein as acceptor"/>
    <property type="evidence" value="ECO:0007669"/>
    <property type="project" value="InterPro"/>
</dbReference>
<dbReference type="eggNOG" id="COG2414">
    <property type="taxonomic scope" value="Bacteria"/>
</dbReference>
<comment type="cofactor">
    <cofactor evidence="1">
        <name>[4Fe-4S] cluster</name>
        <dbReference type="ChEBI" id="CHEBI:49883"/>
    </cofactor>
</comment>
<dbReference type="Gene3D" id="3.60.9.10">
    <property type="entry name" value="Aldehyde ferredoxin oxidoreductase, N-terminal domain"/>
    <property type="match status" value="1"/>
</dbReference>
<dbReference type="InterPro" id="IPR036503">
    <property type="entry name" value="Ald_Fedxn_OxRdtase_N_sf"/>
</dbReference>
<dbReference type="InterPro" id="IPR051919">
    <property type="entry name" value="W-dependent_AOR"/>
</dbReference>
<dbReference type="PANTHER" id="PTHR30038:SF7">
    <property type="entry name" value="TUNGSTEN-CONTAINING GLYCERALDEHYDE-3-PHOSPHATE:FERREDOXIN OXIDOREDUCTASE"/>
    <property type="match status" value="1"/>
</dbReference>
<dbReference type="Pfam" id="PF02730">
    <property type="entry name" value="AFOR_N"/>
    <property type="match status" value="1"/>
</dbReference>
<gene>
    <name evidence="10" type="ordered locus">Shel_04450</name>
</gene>
<dbReference type="Proteomes" id="UP000002026">
    <property type="component" value="Chromosome"/>
</dbReference>
<keyword evidence="11" id="KW-1185">Reference proteome</keyword>
<dbReference type="EMBL" id="CP001684">
    <property type="protein sequence ID" value="ACV21505.1"/>
    <property type="molecule type" value="Genomic_DNA"/>
</dbReference>
<evidence type="ECO:0000313" key="10">
    <source>
        <dbReference type="EMBL" id="ACV21505.1"/>
    </source>
</evidence>
<dbReference type="KEGG" id="shi:Shel_04450"/>
<feature type="domain" description="Aldehyde ferredoxin oxidoreductase N-terminal" evidence="9">
    <location>
        <begin position="6"/>
        <end position="208"/>
    </location>
</feature>
<dbReference type="SUPFAM" id="SSF48310">
    <property type="entry name" value="Aldehyde ferredoxin oxidoreductase, C-terminal domains"/>
    <property type="match status" value="1"/>
</dbReference>
<keyword evidence="4" id="KW-0479">Metal-binding</keyword>
<dbReference type="InterPro" id="IPR013984">
    <property type="entry name" value="Ald_Fedxn_OxRdtase_dom2"/>
</dbReference>
<organism evidence="10 11">
    <name type="scientific">Slackia heliotrinireducens (strain ATCC 29202 / DSM 20476 / NCTC 11029 / RHS 1)</name>
    <name type="common">Peptococcus heliotrinreducens</name>
    <dbReference type="NCBI Taxonomy" id="471855"/>
    <lineage>
        <taxon>Bacteria</taxon>
        <taxon>Bacillati</taxon>
        <taxon>Actinomycetota</taxon>
        <taxon>Coriobacteriia</taxon>
        <taxon>Eggerthellales</taxon>
        <taxon>Eggerthellaceae</taxon>
        <taxon>Slackia</taxon>
    </lineage>
</organism>
<dbReference type="GO" id="GO:0009055">
    <property type="term" value="F:electron transfer activity"/>
    <property type="evidence" value="ECO:0007669"/>
    <property type="project" value="InterPro"/>
</dbReference>
<dbReference type="AlphaFoldDB" id="C7N2Y4"/>
<dbReference type="InterPro" id="IPR013985">
    <property type="entry name" value="Ald_Fedxn_OxRdtase_dom3"/>
</dbReference>
<dbReference type="InterPro" id="IPR001203">
    <property type="entry name" value="OxRdtase_Ald_Fedxn_C"/>
</dbReference>
<evidence type="ECO:0000259" key="9">
    <source>
        <dbReference type="SMART" id="SM00790"/>
    </source>
</evidence>
<dbReference type="InterPro" id="IPR013983">
    <property type="entry name" value="Ald_Fedxn_OxRdtase_N"/>
</dbReference>
<dbReference type="Pfam" id="PF01314">
    <property type="entry name" value="AFOR_C"/>
    <property type="match status" value="1"/>
</dbReference>
<reference evidence="10 11" key="1">
    <citation type="journal article" date="2009" name="Stand. Genomic Sci.">
        <title>Complete genome sequence of Slackia heliotrinireducens type strain (RHS 1).</title>
        <authorList>
            <person name="Pukall R."/>
            <person name="Lapidus A."/>
            <person name="Nolan M."/>
            <person name="Copeland A."/>
            <person name="Glavina Del Rio T."/>
            <person name="Lucas S."/>
            <person name="Chen F."/>
            <person name="Tice H."/>
            <person name="Cheng J.F."/>
            <person name="Chertkov O."/>
            <person name="Bruce D."/>
            <person name="Goodwin L."/>
            <person name="Kuske C."/>
            <person name="Brettin T."/>
            <person name="Detter J.C."/>
            <person name="Han C."/>
            <person name="Pitluck S."/>
            <person name="Pati A."/>
            <person name="Mavrommatis K."/>
            <person name="Ivanova N."/>
            <person name="Ovchinnikova G."/>
            <person name="Chen A."/>
            <person name="Palaniappan K."/>
            <person name="Schneider S."/>
            <person name="Rohde M."/>
            <person name="Chain P."/>
            <person name="D'haeseleer P."/>
            <person name="Goker M."/>
            <person name="Bristow J."/>
            <person name="Eisen J.A."/>
            <person name="Markowitz V."/>
            <person name="Kyrpides N.C."/>
            <person name="Klenk H.P."/>
            <person name="Hugenholtz P."/>
        </authorList>
    </citation>
    <scope>NUCLEOTIDE SEQUENCE [LARGE SCALE GENOMIC DNA]</scope>
    <source>
        <strain evidence="11">ATCC 29202 / DSM 20476 / NCTC 11029 / RHS 1</strain>
    </source>
</reference>
<dbReference type="HOGENOM" id="CLU_020364_1_0_11"/>
<evidence type="ECO:0000256" key="4">
    <source>
        <dbReference type="ARBA" id="ARBA00022723"/>
    </source>
</evidence>
<dbReference type="InterPro" id="IPR036021">
    <property type="entry name" value="Tungsten_al_ferr_oxy-like_C"/>
</dbReference>
<dbReference type="STRING" id="471855.Shel_04450"/>
<evidence type="ECO:0000256" key="8">
    <source>
        <dbReference type="ARBA" id="ARBA00049934"/>
    </source>
</evidence>
<evidence type="ECO:0000256" key="1">
    <source>
        <dbReference type="ARBA" id="ARBA00001966"/>
    </source>
</evidence>
<dbReference type="SUPFAM" id="SSF56228">
    <property type="entry name" value="Aldehyde ferredoxin oxidoreductase, N-terminal domain"/>
    <property type="match status" value="1"/>
</dbReference>
<evidence type="ECO:0000256" key="3">
    <source>
        <dbReference type="ARBA" id="ARBA00022485"/>
    </source>
</evidence>
<evidence type="ECO:0000256" key="7">
    <source>
        <dbReference type="ARBA" id="ARBA00023014"/>
    </source>
</evidence>
<protein>
    <submittedName>
        <fullName evidence="10">Aldehyde:ferredoxin oxidoreductase</fullName>
    </submittedName>
</protein>
<comment type="cofactor">
    <cofactor evidence="8">
        <name>tungstopterin</name>
        <dbReference type="ChEBI" id="CHEBI:30402"/>
    </cofactor>
</comment>
<evidence type="ECO:0000256" key="2">
    <source>
        <dbReference type="ARBA" id="ARBA00011032"/>
    </source>
</evidence>
<sequence>MQNKYYKGTILRINLSDKSVTHEQFDGEQLRKFVGGAGLGIKMLYDEVAPNVGPTDPENKIFLCAGPLSGTRIPGSGNYTVCTRGGVTGLMTSAQANGFFGARMRQAGYDVIAIEGVAEEWSYIAIIDDKVEIRPATELLGKSTSEVQDILKDEMGKKVSIAGIGAAGEHLLPIASISGDYHHRATSNGPGLAMGAKKLKCVAVLATDNAIEYPDEAQVKAFVKDEFLKRSMEPALAQAVDKCGTTSWFDLVGPGGGVAIKNYTTNVSDTLEKLSVPTYLASLESRKRKPCWNCPMHHGYDVVFKEGSHAGVAFDEVEYEMMAAFSTNIGNDDISLAAWLASLMETYGVDGKEIAWSIALVYDCFEHGVITLEDTGGMSFKWGETADLPELIDQICTRRGFGATFSDGVKVGAERIGGEAVNMAVWAGKGNAPHVTDDRGVGVWGFEVTYACSDNGSFYGSESYDPEVGNNEPTEPFDVERIPIAAKNDSVKWVYMDMVGLCMFFAQNQSVLVEAINSVTGWDMTGKELYEAGDRVRALSRSYNMLCGRTREDDRVSPRMKAANVDGPAKGHCVGDDLDAMIERYLEANEYDVETGKPKPELLERLGLGYVVANLWPEHVSA</sequence>
<accession>C7N2Y4</accession>
<comment type="similarity">
    <text evidence="2">Belongs to the AOR/FOR family.</text>
</comment>
<keyword evidence="7" id="KW-0411">Iron-sulfur</keyword>
<dbReference type="PANTHER" id="PTHR30038">
    <property type="entry name" value="ALDEHYDE FERREDOXIN OXIDOREDUCTASE"/>
    <property type="match status" value="1"/>
</dbReference>
<evidence type="ECO:0000313" key="11">
    <source>
        <dbReference type="Proteomes" id="UP000002026"/>
    </source>
</evidence>
<name>C7N2Y4_SLAHD</name>